<name>A0A915JPT2_ROMCU</name>
<dbReference type="WBParaSite" id="nRc.2.0.1.t28269-RA">
    <property type="protein sequence ID" value="nRc.2.0.1.t28269-RA"/>
    <property type="gene ID" value="nRc.2.0.1.g28269"/>
</dbReference>
<dbReference type="AlphaFoldDB" id="A0A915JPT2"/>
<protein>
    <submittedName>
        <fullName evidence="3">Uncharacterized protein</fullName>
    </submittedName>
</protein>
<evidence type="ECO:0000256" key="1">
    <source>
        <dbReference type="SAM" id="MobiDB-lite"/>
    </source>
</evidence>
<organism evidence="2 3">
    <name type="scientific">Romanomermis culicivorax</name>
    <name type="common">Nematode worm</name>
    <dbReference type="NCBI Taxonomy" id="13658"/>
    <lineage>
        <taxon>Eukaryota</taxon>
        <taxon>Metazoa</taxon>
        <taxon>Ecdysozoa</taxon>
        <taxon>Nematoda</taxon>
        <taxon>Enoplea</taxon>
        <taxon>Dorylaimia</taxon>
        <taxon>Mermithida</taxon>
        <taxon>Mermithoidea</taxon>
        <taxon>Mermithidae</taxon>
        <taxon>Romanomermis</taxon>
    </lineage>
</organism>
<sequence>MIAKFTHAASSSQNKRTTIPLSFLNTLAKTPVVVLVVAHTIEGGSKDDINCDNLDFKVACSNYDTIEKCGILDQCLKGEHLPFSKDMFENFDKDFNDDEDEEEEDDDEDYKDEL</sequence>
<feature type="region of interest" description="Disordered" evidence="1">
    <location>
        <begin position="91"/>
        <end position="114"/>
    </location>
</feature>
<keyword evidence="2" id="KW-1185">Reference proteome</keyword>
<reference evidence="3" key="1">
    <citation type="submission" date="2022-11" db="UniProtKB">
        <authorList>
            <consortium name="WormBaseParasite"/>
        </authorList>
    </citation>
    <scope>IDENTIFICATION</scope>
</reference>
<proteinExistence type="predicted"/>
<evidence type="ECO:0000313" key="2">
    <source>
        <dbReference type="Proteomes" id="UP000887565"/>
    </source>
</evidence>
<dbReference type="Proteomes" id="UP000887565">
    <property type="component" value="Unplaced"/>
</dbReference>
<accession>A0A915JPT2</accession>
<evidence type="ECO:0000313" key="3">
    <source>
        <dbReference type="WBParaSite" id="nRc.2.0.1.t28269-RA"/>
    </source>
</evidence>
<feature type="compositionally biased region" description="Acidic residues" evidence="1">
    <location>
        <begin position="95"/>
        <end position="114"/>
    </location>
</feature>